<reference evidence="2" key="1">
    <citation type="journal article" date="2014" name="Front. Microbiol.">
        <title>High frequency of phylogenetically diverse reductive dehalogenase-homologous genes in deep subseafloor sedimentary metagenomes.</title>
        <authorList>
            <person name="Kawai M."/>
            <person name="Futagami T."/>
            <person name="Toyoda A."/>
            <person name="Takaki Y."/>
            <person name="Nishi S."/>
            <person name="Hori S."/>
            <person name="Arai W."/>
            <person name="Tsubouchi T."/>
            <person name="Morono Y."/>
            <person name="Uchiyama I."/>
            <person name="Ito T."/>
            <person name="Fujiyama A."/>
            <person name="Inagaki F."/>
            <person name="Takami H."/>
        </authorList>
    </citation>
    <scope>NUCLEOTIDE SEQUENCE</scope>
    <source>
        <strain evidence="2">Expedition CK06-06</strain>
    </source>
</reference>
<name>X1DBZ5_9ZZZZ</name>
<organism evidence="2">
    <name type="scientific">marine sediment metagenome</name>
    <dbReference type="NCBI Taxonomy" id="412755"/>
    <lineage>
        <taxon>unclassified sequences</taxon>
        <taxon>metagenomes</taxon>
        <taxon>ecological metagenomes</taxon>
    </lineage>
</organism>
<dbReference type="EMBL" id="BART01034515">
    <property type="protein sequence ID" value="GAH17747.1"/>
    <property type="molecule type" value="Genomic_DNA"/>
</dbReference>
<proteinExistence type="predicted"/>
<gene>
    <name evidence="2" type="ORF">S01H4_58969</name>
</gene>
<accession>X1DBZ5</accession>
<dbReference type="Pfam" id="PF02754">
    <property type="entry name" value="CCG"/>
    <property type="match status" value="1"/>
</dbReference>
<feature type="domain" description="Cysteine-rich" evidence="1">
    <location>
        <begin position="9"/>
        <end position="53"/>
    </location>
</feature>
<dbReference type="InterPro" id="IPR004017">
    <property type="entry name" value="Cys_rich_dom"/>
</dbReference>
<evidence type="ECO:0000259" key="1">
    <source>
        <dbReference type="Pfam" id="PF02754"/>
    </source>
</evidence>
<protein>
    <recommendedName>
        <fullName evidence="1">Cysteine-rich domain-containing protein</fullName>
    </recommendedName>
</protein>
<sequence length="80" mass="9007">MAKNGLKFALFLGCVIPNRYPMIERATKNVFEKFKIELVDMEGASCCPAPGVYYYICHGHTPRTSFEARVTCAAEPEFLI</sequence>
<comment type="caution">
    <text evidence="2">The sequence shown here is derived from an EMBL/GenBank/DDBJ whole genome shotgun (WGS) entry which is preliminary data.</text>
</comment>
<dbReference type="AlphaFoldDB" id="X1DBZ5"/>
<evidence type="ECO:0000313" key="2">
    <source>
        <dbReference type="EMBL" id="GAH17747.1"/>
    </source>
</evidence>
<dbReference type="GO" id="GO:0016491">
    <property type="term" value="F:oxidoreductase activity"/>
    <property type="evidence" value="ECO:0007669"/>
    <property type="project" value="UniProtKB-ARBA"/>
</dbReference>